<dbReference type="InterPro" id="IPR013424">
    <property type="entry name" value="Ice-binding_C"/>
</dbReference>
<dbReference type="Proteomes" id="UP001597389">
    <property type="component" value="Unassembled WGS sequence"/>
</dbReference>
<name>A0ABW4ZEF5_9BACT</name>
<comment type="caution">
    <text evidence="3">The sequence shown here is derived from an EMBL/GenBank/DDBJ whole genome shotgun (WGS) entry which is preliminary data.</text>
</comment>
<organism evidence="3 4">
    <name type="scientific">Rubritalea tangerina</name>
    <dbReference type="NCBI Taxonomy" id="430798"/>
    <lineage>
        <taxon>Bacteria</taxon>
        <taxon>Pseudomonadati</taxon>
        <taxon>Verrucomicrobiota</taxon>
        <taxon>Verrucomicrobiia</taxon>
        <taxon>Verrucomicrobiales</taxon>
        <taxon>Rubritaleaceae</taxon>
        <taxon>Rubritalea</taxon>
    </lineage>
</organism>
<keyword evidence="4" id="KW-1185">Reference proteome</keyword>
<dbReference type="RefSeq" id="WP_377090737.1">
    <property type="nucleotide sequence ID" value="NZ_JBHSJL010000014.1"/>
</dbReference>
<feature type="chain" id="PRO_5045615660" evidence="1">
    <location>
        <begin position="21"/>
        <end position="293"/>
    </location>
</feature>
<protein>
    <submittedName>
        <fullName evidence="3">PEP-CTERM sorting domain-containing protein</fullName>
    </submittedName>
</protein>
<evidence type="ECO:0000256" key="1">
    <source>
        <dbReference type="SAM" id="SignalP"/>
    </source>
</evidence>
<dbReference type="InterPro" id="IPR012332">
    <property type="entry name" value="Autotransporter_pectin_lyase_C"/>
</dbReference>
<proteinExistence type="predicted"/>
<dbReference type="EMBL" id="JBHUJB010000079">
    <property type="protein sequence ID" value="MFD2160398.1"/>
    <property type="molecule type" value="Genomic_DNA"/>
</dbReference>
<dbReference type="Gene3D" id="2.160.20.20">
    <property type="match status" value="1"/>
</dbReference>
<accession>A0ABW4ZEF5</accession>
<evidence type="ECO:0000313" key="3">
    <source>
        <dbReference type="EMBL" id="MFD2160398.1"/>
    </source>
</evidence>
<reference evidence="4" key="1">
    <citation type="journal article" date="2019" name="Int. J. Syst. Evol. Microbiol.">
        <title>The Global Catalogue of Microorganisms (GCM) 10K type strain sequencing project: providing services to taxonomists for standard genome sequencing and annotation.</title>
        <authorList>
            <consortium name="The Broad Institute Genomics Platform"/>
            <consortium name="The Broad Institute Genome Sequencing Center for Infectious Disease"/>
            <person name="Wu L."/>
            <person name="Ma J."/>
        </authorList>
    </citation>
    <scope>NUCLEOTIDE SEQUENCE [LARGE SCALE GENOMIC DNA]</scope>
    <source>
        <strain evidence="4">CCUG 57942</strain>
    </source>
</reference>
<sequence>MKKTTSVIAVALLSSLWGSAATIDWSGVSGTFTDAGNWTGGVAPVLDGTDNARVSSGSAIHNGTGGDLTISGGSQLILNGGDYGQTAGFWLNFQGGGSFSVTNGSTLQGTNNLRLRGVGGNAATHTVDGGFVNANAWEVDDNQTVNISNGSVLSMNGTSSVNNNSVINLTASTLNVNNLDLRTYAGNSGFVNLFDGAQLNVNGAFTTTANAFVNFDTDSTAVMFLDNVSVTDVETLITNGQFGISGAIDTTTSNYALSVNGSGVDVQLVAIPEPSVSALLGLGGVALILRRRK</sequence>
<keyword evidence="1" id="KW-0732">Signal</keyword>
<feature type="signal peptide" evidence="1">
    <location>
        <begin position="1"/>
        <end position="20"/>
    </location>
</feature>
<gene>
    <name evidence="3" type="ORF">ACFSW8_15955</name>
</gene>
<dbReference type="Pfam" id="PF07589">
    <property type="entry name" value="PEP-CTERM"/>
    <property type="match status" value="1"/>
</dbReference>
<evidence type="ECO:0000313" key="4">
    <source>
        <dbReference type="Proteomes" id="UP001597389"/>
    </source>
</evidence>
<dbReference type="NCBIfam" id="TIGR02595">
    <property type="entry name" value="PEP_CTERM"/>
    <property type="match status" value="1"/>
</dbReference>
<evidence type="ECO:0000259" key="2">
    <source>
        <dbReference type="Pfam" id="PF07589"/>
    </source>
</evidence>
<feature type="domain" description="Ice-binding protein C-terminal" evidence="2">
    <location>
        <begin position="270"/>
        <end position="292"/>
    </location>
</feature>